<dbReference type="InterPro" id="IPR029063">
    <property type="entry name" value="SAM-dependent_MTases_sf"/>
</dbReference>
<dbReference type="RefSeq" id="WP_231587583.1">
    <property type="nucleotide sequence ID" value="NZ_CP046453.1"/>
</dbReference>
<reference evidence="5 6" key="1">
    <citation type="journal article" date="2021" name="Int. J. Syst. Evol. Microbiol.">
        <title>Classification of three corynebacterial strains isolated from a small paddock in North Rhine-Westphalia: proposal of &lt;i&gt;Corynebacterium kalinowskii&lt;/i&gt; sp. nov., &lt;i&gt;Corynebacterium comes&lt;/i&gt; sp. nov. and &lt;i&gt;Corynebacterium occultum&lt;/i&gt; sp. nov.</title>
        <authorList>
            <person name="Schaffert L."/>
            <person name="Ruwe M."/>
            <person name="Milse J."/>
            <person name="Hanuschka K."/>
            <person name="Ortseifen V."/>
            <person name="Droste J."/>
            <person name="Brandt D."/>
            <person name="Schl L."/>
            <person name="Kutter Y."/>
            <person name="Vinke S."/>
            <person name="Vieh P."/>
            <person name="Jacob L."/>
            <person name="L N.C."/>
            <person name="Schulte-Berndt E."/>
            <person name="Hain C."/>
            <person name="Linder M."/>
            <person name="Schmidt P."/>
            <person name="Wollenschl L."/>
            <person name="Luttermann T."/>
            <person name="Thieme E."/>
            <person name="Hassa J."/>
            <person name="Haak M."/>
            <person name="Wittchen M."/>
            <person name="Mentz A."/>
            <person name="Persicke M."/>
            <person name="Busche T."/>
            <person name="R C."/>
        </authorList>
    </citation>
    <scope>NUCLEOTIDE SEQUENCE [LARGE SCALE GENOMIC DNA]</scope>
    <source>
        <strain evidence="5 6">2019</strain>
    </source>
</reference>
<evidence type="ECO:0000256" key="1">
    <source>
        <dbReference type="ARBA" id="ARBA00022603"/>
    </source>
</evidence>
<gene>
    <name evidence="5" type="ORF">CETAM_04630</name>
</gene>
<evidence type="ECO:0000259" key="4">
    <source>
        <dbReference type="Pfam" id="PF13649"/>
    </source>
</evidence>
<dbReference type="GO" id="GO:0008168">
    <property type="term" value="F:methyltransferase activity"/>
    <property type="evidence" value="ECO:0007669"/>
    <property type="project" value="UniProtKB-KW"/>
</dbReference>
<evidence type="ECO:0000256" key="3">
    <source>
        <dbReference type="ARBA" id="ARBA00022691"/>
    </source>
</evidence>
<dbReference type="Gene3D" id="3.40.50.150">
    <property type="entry name" value="Vaccinia Virus protein VP39"/>
    <property type="match status" value="1"/>
</dbReference>
<proteinExistence type="predicted"/>
<organism evidence="5 6">
    <name type="scientific">Corynebacterium comes</name>
    <dbReference type="NCBI Taxonomy" id="2675218"/>
    <lineage>
        <taxon>Bacteria</taxon>
        <taxon>Bacillati</taxon>
        <taxon>Actinomycetota</taxon>
        <taxon>Actinomycetes</taxon>
        <taxon>Mycobacteriales</taxon>
        <taxon>Corynebacteriaceae</taxon>
        <taxon>Corynebacterium</taxon>
    </lineage>
</organism>
<keyword evidence="6" id="KW-1185">Reference proteome</keyword>
<accession>A0A6B8VWV0</accession>
<dbReference type="Proteomes" id="UP000425178">
    <property type="component" value="Chromosome"/>
</dbReference>
<dbReference type="InterPro" id="IPR041698">
    <property type="entry name" value="Methyltransf_25"/>
</dbReference>
<protein>
    <submittedName>
        <fullName evidence="5">Mg-protoporphyrin IX methyl transferase</fullName>
    </submittedName>
</protein>
<dbReference type="AlphaFoldDB" id="A0A6B8VWV0"/>
<evidence type="ECO:0000313" key="5">
    <source>
        <dbReference type="EMBL" id="QGU04197.1"/>
    </source>
</evidence>
<evidence type="ECO:0000313" key="6">
    <source>
        <dbReference type="Proteomes" id="UP000425178"/>
    </source>
</evidence>
<name>A0A6B8VWV0_9CORY</name>
<dbReference type="GO" id="GO:0032259">
    <property type="term" value="P:methylation"/>
    <property type="evidence" value="ECO:0007669"/>
    <property type="project" value="UniProtKB-KW"/>
</dbReference>
<dbReference type="SUPFAM" id="SSF53335">
    <property type="entry name" value="S-adenosyl-L-methionine-dependent methyltransferases"/>
    <property type="match status" value="1"/>
</dbReference>
<evidence type="ECO:0000256" key="2">
    <source>
        <dbReference type="ARBA" id="ARBA00022679"/>
    </source>
</evidence>
<dbReference type="CDD" id="cd02440">
    <property type="entry name" value="AdoMet_MTases"/>
    <property type="match status" value="1"/>
</dbReference>
<sequence length="202" mass="22082">MSNHDASHPYDAQTFDPETMLGTVVAEGDPDRDLIEPWAASVNGRILDVGSGTGRWAGRLMALGYDVEGLEPAERMLDLARETHPSVTFRRGSVEDLADSGEKWAGILAWYALIHMGPEELPDALATLRTITANNGSLLMSFFSGPHLEPMEHPVEVAYRWPLPDMTLAVERAGFDVEGTSWDPGSPHAYLVARATVEPISR</sequence>
<keyword evidence="2 5" id="KW-0808">Transferase</keyword>
<dbReference type="PANTHER" id="PTHR43464">
    <property type="entry name" value="METHYLTRANSFERASE"/>
    <property type="match status" value="1"/>
</dbReference>
<keyword evidence="1" id="KW-0489">Methyltransferase</keyword>
<dbReference type="Pfam" id="PF13649">
    <property type="entry name" value="Methyltransf_25"/>
    <property type="match status" value="1"/>
</dbReference>
<dbReference type="KEGG" id="ccoe:CETAM_04630"/>
<keyword evidence="3" id="KW-0949">S-adenosyl-L-methionine</keyword>
<feature type="domain" description="Methyltransferase" evidence="4">
    <location>
        <begin position="46"/>
        <end position="136"/>
    </location>
</feature>
<dbReference type="PANTHER" id="PTHR43464:SF19">
    <property type="entry name" value="UBIQUINONE BIOSYNTHESIS O-METHYLTRANSFERASE, MITOCHONDRIAL"/>
    <property type="match status" value="1"/>
</dbReference>
<dbReference type="EMBL" id="CP046453">
    <property type="protein sequence ID" value="QGU04197.1"/>
    <property type="molecule type" value="Genomic_DNA"/>
</dbReference>